<evidence type="ECO:0000256" key="1">
    <source>
        <dbReference type="SAM" id="MobiDB-lite"/>
    </source>
</evidence>
<proteinExistence type="predicted"/>
<dbReference type="EMBL" id="LXQA010266172">
    <property type="protein sequence ID" value="MCI39330.1"/>
    <property type="molecule type" value="Genomic_DNA"/>
</dbReference>
<evidence type="ECO:0000313" key="3">
    <source>
        <dbReference type="Proteomes" id="UP000265520"/>
    </source>
</evidence>
<accession>A0A392RU67</accession>
<feature type="region of interest" description="Disordered" evidence="1">
    <location>
        <begin position="1"/>
        <end position="28"/>
    </location>
</feature>
<organism evidence="2 3">
    <name type="scientific">Trifolium medium</name>
    <dbReference type="NCBI Taxonomy" id="97028"/>
    <lineage>
        <taxon>Eukaryota</taxon>
        <taxon>Viridiplantae</taxon>
        <taxon>Streptophyta</taxon>
        <taxon>Embryophyta</taxon>
        <taxon>Tracheophyta</taxon>
        <taxon>Spermatophyta</taxon>
        <taxon>Magnoliopsida</taxon>
        <taxon>eudicotyledons</taxon>
        <taxon>Gunneridae</taxon>
        <taxon>Pentapetalae</taxon>
        <taxon>rosids</taxon>
        <taxon>fabids</taxon>
        <taxon>Fabales</taxon>
        <taxon>Fabaceae</taxon>
        <taxon>Papilionoideae</taxon>
        <taxon>50 kb inversion clade</taxon>
        <taxon>NPAAA clade</taxon>
        <taxon>Hologalegina</taxon>
        <taxon>IRL clade</taxon>
        <taxon>Trifolieae</taxon>
        <taxon>Trifolium</taxon>
    </lineage>
</organism>
<feature type="non-terminal residue" evidence="2">
    <location>
        <position position="28"/>
    </location>
</feature>
<evidence type="ECO:0000313" key="2">
    <source>
        <dbReference type="EMBL" id="MCI39330.1"/>
    </source>
</evidence>
<dbReference type="AlphaFoldDB" id="A0A392RU67"/>
<sequence length="28" mass="3118">MTHPSNMIVGLSDPSIPSRTQSMQLNFQ</sequence>
<protein>
    <submittedName>
        <fullName evidence="2">Uncharacterized protein</fullName>
    </submittedName>
</protein>
<name>A0A392RU67_9FABA</name>
<reference evidence="2 3" key="1">
    <citation type="journal article" date="2018" name="Front. Plant Sci.">
        <title>Red Clover (Trifolium pratense) and Zigzag Clover (T. medium) - A Picture of Genomic Similarities and Differences.</title>
        <authorList>
            <person name="Dluhosova J."/>
            <person name="Istvanek J."/>
            <person name="Nedelnik J."/>
            <person name="Repkova J."/>
        </authorList>
    </citation>
    <scope>NUCLEOTIDE SEQUENCE [LARGE SCALE GENOMIC DNA]</scope>
    <source>
        <strain evidence="3">cv. 10/8</strain>
        <tissue evidence="2">Leaf</tissue>
    </source>
</reference>
<dbReference type="Proteomes" id="UP000265520">
    <property type="component" value="Unassembled WGS sequence"/>
</dbReference>
<feature type="compositionally biased region" description="Polar residues" evidence="1">
    <location>
        <begin position="15"/>
        <end position="28"/>
    </location>
</feature>
<comment type="caution">
    <text evidence="2">The sequence shown here is derived from an EMBL/GenBank/DDBJ whole genome shotgun (WGS) entry which is preliminary data.</text>
</comment>
<keyword evidence="3" id="KW-1185">Reference proteome</keyword>